<gene>
    <name evidence="2" type="ORF">M0811_01160</name>
</gene>
<comment type="caution">
    <text evidence="2">The sequence shown here is derived from an EMBL/GenBank/DDBJ whole genome shotgun (WGS) entry which is preliminary data.</text>
</comment>
<sequence length="419" mass="47644">MLSAIIPKIPLKPQQFFPPLIQTTIRFHGNHGHNDDEDSYEKYQKRLDRSLTGAPASETLMKILRIITTPKEARLASRLPTVPTPLSKLSKELKMPIKELDEQISVLADKGLVFDMVVNKERYFSLVPIVLGFFEFIMMRAKNPYDLPIVELSKLFDTYMYENNKFANSVFHAGDTQIGRALVQEETLPHDSDAKIYDYEKATEIIKTATRISLSLCSCRRKSKNAGHPCKKDAPLETCLTFNGAAEYLIRHDIAEEISKEKALEILADSKKRGLVQIDDVQKDVSYMCNCCGCCCGMLQAKDTTFHMQYDICLGCGVCVSKCKFGALSMIPRKERVYTPETAFEKYIAMALERGKIANLLFEYPEKFSHRALGRIISMMEKLPPLTIIKNNKKLKSRFVSKMAELATKKDSRNEPKKK</sequence>
<dbReference type="EMBL" id="JAPDFW010000070">
    <property type="protein sequence ID" value="KAJ5074529.1"/>
    <property type="molecule type" value="Genomic_DNA"/>
</dbReference>
<reference evidence="2" key="1">
    <citation type="submission" date="2022-10" db="EMBL/GenBank/DDBJ databases">
        <title>Novel sulphate-reducing endosymbionts in the free-living metamonad Anaeramoeba.</title>
        <authorList>
            <person name="Jerlstrom-Hultqvist J."/>
            <person name="Cepicka I."/>
            <person name="Gallot-Lavallee L."/>
            <person name="Salas-Leiva D."/>
            <person name="Curtis B.A."/>
            <person name="Zahonova K."/>
            <person name="Pipaliya S."/>
            <person name="Dacks J."/>
            <person name="Roger A.J."/>
        </authorList>
    </citation>
    <scope>NUCLEOTIDE SEQUENCE</scope>
    <source>
        <strain evidence="2">BMAN</strain>
    </source>
</reference>
<protein>
    <submittedName>
        <fullName evidence="2">4fe-4s ferredoxin</fullName>
    </submittedName>
</protein>
<dbReference type="InterPro" id="IPR017896">
    <property type="entry name" value="4Fe4S_Fe-S-bd"/>
</dbReference>
<evidence type="ECO:0000259" key="1">
    <source>
        <dbReference type="PROSITE" id="PS51379"/>
    </source>
</evidence>
<dbReference type="AlphaFoldDB" id="A0A9Q0RBW9"/>
<evidence type="ECO:0000313" key="2">
    <source>
        <dbReference type="EMBL" id="KAJ5074529.1"/>
    </source>
</evidence>
<feature type="domain" description="4Fe-4S ferredoxin-type" evidence="1">
    <location>
        <begin position="304"/>
        <end position="333"/>
    </location>
</feature>
<dbReference type="Proteomes" id="UP001149090">
    <property type="component" value="Unassembled WGS sequence"/>
</dbReference>
<evidence type="ECO:0000313" key="3">
    <source>
        <dbReference type="Proteomes" id="UP001149090"/>
    </source>
</evidence>
<proteinExistence type="predicted"/>
<dbReference type="PROSITE" id="PS51379">
    <property type="entry name" value="4FE4S_FER_2"/>
    <property type="match status" value="1"/>
</dbReference>
<keyword evidence="3" id="KW-1185">Reference proteome</keyword>
<accession>A0A9Q0RBW9</accession>
<name>A0A9Q0RBW9_ANAIG</name>
<dbReference type="SUPFAM" id="SSF54862">
    <property type="entry name" value="4Fe-4S ferredoxins"/>
    <property type="match status" value="1"/>
</dbReference>
<organism evidence="2 3">
    <name type="scientific">Anaeramoeba ignava</name>
    <name type="common">Anaerobic marine amoeba</name>
    <dbReference type="NCBI Taxonomy" id="1746090"/>
    <lineage>
        <taxon>Eukaryota</taxon>
        <taxon>Metamonada</taxon>
        <taxon>Anaeramoebidae</taxon>
        <taxon>Anaeramoeba</taxon>
    </lineage>
</organism>